<keyword evidence="10" id="KW-0732">Signal</keyword>
<feature type="chain" id="PRO_5045515106" description="Cystinosin" evidence="10">
    <location>
        <begin position="25"/>
        <end position="390"/>
    </location>
</feature>
<feature type="transmembrane region" description="Helical" evidence="9">
    <location>
        <begin position="142"/>
        <end position="163"/>
    </location>
</feature>
<keyword evidence="7 9" id="KW-0472">Membrane</keyword>
<dbReference type="Gene3D" id="1.20.1280.290">
    <property type="match status" value="2"/>
</dbReference>
<keyword evidence="3" id="KW-0813">Transport</keyword>
<dbReference type="InterPro" id="IPR006603">
    <property type="entry name" value="PQ-loop_rpt"/>
</dbReference>
<reference evidence="11 12" key="1">
    <citation type="submission" date="2024-02" db="EMBL/GenBank/DDBJ databases">
        <authorList>
            <person name="Daric V."/>
            <person name="Darras S."/>
        </authorList>
    </citation>
    <scope>NUCLEOTIDE SEQUENCE [LARGE SCALE GENOMIC DNA]</scope>
</reference>
<evidence type="ECO:0000256" key="6">
    <source>
        <dbReference type="ARBA" id="ARBA00022989"/>
    </source>
</evidence>
<feature type="signal peptide" evidence="10">
    <location>
        <begin position="1"/>
        <end position="24"/>
    </location>
</feature>
<proteinExistence type="inferred from homology"/>
<feature type="transmembrane region" description="Helical" evidence="9">
    <location>
        <begin position="275"/>
        <end position="295"/>
    </location>
</feature>
<dbReference type="NCBIfam" id="TIGR00951">
    <property type="entry name" value="2A43"/>
    <property type="match status" value="1"/>
</dbReference>
<dbReference type="Proteomes" id="UP001642483">
    <property type="component" value="Unassembled WGS sequence"/>
</dbReference>
<dbReference type="InterPro" id="IPR005282">
    <property type="entry name" value="LC_transporter"/>
</dbReference>
<feature type="transmembrane region" description="Helical" evidence="9">
    <location>
        <begin position="219"/>
        <end position="239"/>
    </location>
</feature>
<feature type="transmembrane region" description="Helical" evidence="9">
    <location>
        <begin position="175"/>
        <end position="199"/>
    </location>
</feature>
<accession>A0ABP0GD50</accession>
<evidence type="ECO:0000256" key="9">
    <source>
        <dbReference type="SAM" id="Phobius"/>
    </source>
</evidence>
<evidence type="ECO:0000256" key="3">
    <source>
        <dbReference type="ARBA" id="ARBA00022448"/>
    </source>
</evidence>
<dbReference type="Pfam" id="PF04193">
    <property type="entry name" value="PQ-loop"/>
    <property type="match status" value="2"/>
</dbReference>
<keyword evidence="6 9" id="KW-1133">Transmembrane helix</keyword>
<evidence type="ECO:0000256" key="2">
    <source>
        <dbReference type="ARBA" id="ARBA00006855"/>
    </source>
</evidence>
<evidence type="ECO:0000256" key="5">
    <source>
        <dbReference type="ARBA" id="ARBA00022737"/>
    </source>
</evidence>
<feature type="transmembrane region" description="Helical" evidence="9">
    <location>
        <begin position="307"/>
        <end position="331"/>
    </location>
</feature>
<comment type="caution">
    <text evidence="11">The sequence shown here is derived from an EMBL/GenBank/DDBJ whole genome shotgun (WGS) entry which is preliminary data.</text>
</comment>
<feature type="transmembrane region" description="Helical" evidence="9">
    <location>
        <begin position="351"/>
        <end position="370"/>
    </location>
</feature>
<gene>
    <name evidence="11" type="ORF">CVLEPA_LOCUS21671</name>
</gene>
<dbReference type="PANTHER" id="PTHR13131:SF5">
    <property type="entry name" value="CYSTINOSIN"/>
    <property type="match status" value="1"/>
</dbReference>
<dbReference type="PANTHER" id="PTHR13131">
    <property type="entry name" value="CYSTINOSIN"/>
    <property type="match status" value="1"/>
</dbReference>
<evidence type="ECO:0000256" key="8">
    <source>
        <dbReference type="ARBA" id="ARBA00048473"/>
    </source>
</evidence>
<evidence type="ECO:0008006" key="13">
    <source>
        <dbReference type="Google" id="ProtNLM"/>
    </source>
</evidence>
<keyword evidence="5" id="KW-0677">Repeat</keyword>
<comment type="similarity">
    <text evidence="2">Belongs to the cystinosin family.</text>
</comment>
<protein>
    <recommendedName>
        <fullName evidence="13">Cystinosin</fullName>
    </recommendedName>
</protein>
<comment type="catalytic activity">
    <reaction evidence="8">
        <text>L-cystine(out) + H(+)(out) = L-cystine(in) + H(+)(in)</text>
        <dbReference type="Rhea" id="RHEA:66172"/>
        <dbReference type="ChEBI" id="CHEBI:15378"/>
        <dbReference type="ChEBI" id="CHEBI:35491"/>
    </reaction>
    <physiologicalReaction direction="left-to-right" evidence="8">
        <dbReference type="Rhea" id="RHEA:66173"/>
    </physiologicalReaction>
</comment>
<keyword evidence="4 9" id="KW-0812">Transmembrane</keyword>
<organism evidence="11 12">
    <name type="scientific">Clavelina lepadiformis</name>
    <name type="common">Light-bulb sea squirt</name>
    <name type="synonym">Ascidia lepadiformis</name>
    <dbReference type="NCBI Taxonomy" id="159417"/>
    <lineage>
        <taxon>Eukaryota</taxon>
        <taxon>Metazoa</taxon>
        <taxon>Chordata</taxon>
        <taxon>Tunicata</taxon>
        <taxon>Ascidiacea</taxon>
        <taxon>Aplousobranchia</taxon>
        <taxon>Clavelinidae</taxon>
        <taxon>Clavelina</taxon>
    </lineage>
</organism>
<evidence type="ECO:0000256" key="4">
    <source>
        <dbReference type="ARBA" id="ARBA00022692"/>
    </source>
</evidence>
<dbReference type="EMBL" id="CAWYQH010000108">
    <property type="protein sequence ID" value="CAK8689705.1"/>
    <property type="molecule type" value="Genomic_DNA"/>
</dbReference>
<evidence type="ECO:0000313" key="11">
    <source>
        <dbReference type="EMBL" id="CAK8689705.1"/>
    </source>
</evidence>
<name>A0ABP0GD50_CLALP</name>
<evidence type="ECO:0000256" key="1">
    <source>
        <dbReference type="ARBA" id="ARBA00004127"/>
    </source>
</evidence>
<evidence type="ECO:0000256" key="10">
    <source>
        <dbReference type="SAM" id="SignalP"/>
    </source>
</evidence>
<dbReference type="SMART" id="SM00679">
    <property type="entry name" value="CTNS"/>
    <property type="match status" value="2"/>
</dbReference>
<sequence length="390" mass="44214">MVAKLFYVLYLLVAIFCNINNILAQTSMPFVLSWDESVKLLKGETKNITFFLNEALAEPVSLYLNTSYKHPSSGPDPLSYPHQIDFGTNVTKKYVPVTGAVVGQIVINVTSTQLILPDKENLTNTIRGYVVRSYTLTTINTVIGWVYFVAWSVSFYPQVVLNFQRKSVIGLNFDFLAYNVTGFIAYCLYNIGLFWIPVVKKQYLKQFPEGVNPVQPNDVFFTIHAVILTAITIVQCFIYQHGGQRVSRFAMGLLSATGLAVFVLLFVAVGQKISWLEFLMILSYVKLGVTLIKYIPQLYMNYKRKSTVGWSIGNVLLDFTGGSLSILQMILQSYNNDEWDLIFGDPTKFGLGLFSVLFDVLFIIQHYILYRHSRKQDYVGLLSESNEAEE</sequence>
<evidence type="ECO:0000256" key="7">
    <source>
        <dbReference type="ARBA" id="ARBA00023136"/>
    </source>
</evidence>
<evidence type="ECO:0000313" key="12">
    <source>
        <dbReference type="Proteomes" id="UP001642483"/>
    </source>
</evidence>
<keyword evidence="12" id="KW-1185">Reference proteome</keyword>
<comment type="subcellular location">
    <subcellularLocation>
        <location evidence="1">Endomembrane system</location>
        <topology evidence="1">Multi-pass membrane protein</topology>
    </subcellularLocation>
</comment>
<feature type="transmembrane region" description="Helical" evidence="9">
    <location>
        <begin position="251"/>
        <end position="269"/>
    </location>
</feature>